<evidence type="ECO:0000313" key="4">
    <source>
        <dbReference type="Proteomes" id="UP000239494"/>
    </source>
</evidence>
<evidence type="ECO:0000256" key="1">
    <source>
        <dbReference type="SAM" id="MobiDB-lite"/>
    </source>
</evidence>
<dbReference type="Gene3D" id="2.160.20.10">
    <property type="entry name" value="Single-stranded right-handed beta-helix, Pectin lyase-like"/>
    <property type="match status" value="1"/>
</dbReference>
<proteinExistence type="predicted"/>
<feature type="domain" description="F5/8 type C" evidence="2">
    <location>
        <begin position="594"/>
        <end position="741"/>
    </location>
</feature>
<feature type="compositionally biased region" description="Polar residues" evidence="1">
    <location>
        <begin position="615"/>
        <end position="637"/>
    </location>
</feature>
<dbReference type="AlphaFoldDB" id="A0A2T0SMB1"/>
<organism evidence="3 4">
    <name type="scientific">Umezawaea tangerina</name>
    <dbReference type="NCBI Taxonomy" id="84725"/>
    <lineage>
        <taxon>Bacteria</taxon>
        <taxon>Bacillati</taxon>
        <taxon>Actinomycetota</taxon>
        <taxon>Actinomycetes</taxon>
        <taxon>Pseudonocardiales</taxon>
        <taxon>Pseudonocardiaceae</taxon>
        <taxon>Umezawaea</taxon>
    </lineage>
</organism>
<dbReference type="GO" id="GO:0016829">
    <property type="term" value="F:lyase activity"/>
    <property type="evidence" value="ECO:0007669"/>
    <property type="project" value="UniProtKB-KW"/>
</dbReference>
<keyword evidence="3" id="KW-0456">Lyase</keyword>
<dbReference type="InterPro" id="IPR000421">
    <property type="entry name" value="FA58C"/>
</dbReference>
<dbReference type="Gene3D" id="2.60.120.260">
    <property type="entry name" value="Galactose-binding domain-like"/>
    <property type="match status" value="2"/>
</dbReference>
<dbReference type="OrthoDB" id="5476529at2"/>
<dbReference type="Proteomes" id="UP000239494">
    <property type="component" value="Unassembled WGS sequence"/>
</dbReference>
<dbReference type="InterPro" id="IPR011050">
    <property type="entry name" value="Pectin_lyase_fold/virulence"/>
</dbReference>
<dbReference type="InterPro" id="IPR055149">
    <property type="entry name" value="Agl_cat_D2"/>
</dbReference>
<dbReference type="InterPro" id="IPR033801">
    <property type="entry name" value="CBM6-CBM35-CBM36-like_1"/>
</dbReference>
<dbReference type="RefSeq" id="WP_106194729.1">
    <property type="nucleotide sequence ID" value="NZ_PVTF01000016.1"/>
</dbReference>
<protein>
    <submittedName>
        <fullName evidence="3">Pectate lyase-like protein</fullName>
    </submittedName>
</protein>
<comment type="caution">
    <text evidence="3">The sequence shown here is derived from an EMBL/GenBank/DDBJ whole genome shotgun (WGS) entry which is preliminary data.</text>
</comment>
<dbReference type="InterPro" id="IPR012334">
    <property type="entry name" value="Pectin_lyas_fold"/>
</dbReference>
<feature type="compositionally biased region" description="Low complexity" evidence="1">
    <location>
        <begin position="593"/>
        <end position="604"/>
    </location>
</feature>
<gene>
    <name evidence="3" type="ORF">CLV43_11664</name>
</gene>
<accession>A0A2T0SMB1</accession>
<dbReference type="CDD" id="cd14490">
    <property type="entry name" value="CBM6-CBM35-CBM36_like_1"/>
    <property type="match status" value="1"/>
</dbReference>
<dbReference type="PROSITE" id="PS50022">
    <property type="entry name" value="FA58C_3"/>
    <property type="match status" value="1"/>
</dbReference>
<dbReference type="InterPro" id="IPR008979">
    <property type="entry name" value="Galactose-bd-like_sf"/>
</dbReference>
<dbReference type="InterPro" id="IPR006626">
    <property type="entry name" value="PbH1"/>
</dbReference>
<name>A0A2T0SMB1_9PSEU</name>
<evidence type="ECO:0000313" key="3">
    <source>
        <dbReference type="EMBL" id="PRY34557.1"/>
    </source>
</evidence>
<dbReference type="SUPFAM" id="SSF49785">
    <property type="entry name" value="Galactose-binding domain-like"/>
    <property type="match status" value="1"/>
</dbReference>
<feature type="region of interest" description="Disordered" evidence="1">
    <location>
        <begin position="575"/>
        <end position="637"/>
    </location>
</feature>
<reference evidence="3 4" key="1">
    <citation type="submission" date="2018-03" db="EMBL/GenBank/DDBJ databases">
        <title>Genomic Encyclopedia of Archaeal and Bacterial Type Strains, Phase II (KMG-II): from individual species to whole genera.</title>
        <authorList>
            <person name="Goeker M."/>
        </authorList>
    </citation>
    <scope>NUCLEOTIDE SEQUENCE [LARGE SCALE GENOMIC DNA]</scope>
    <source>
        <strain evidence="3 4">DSM 44720</strain>
    </source>
</reference>
<keyword evidence="4" id="KW-1185">Reference proteome</keyword>
<dbReference type="SUPFAM" id="SSF51126">
    <property type="entry name" value="Pectin lyase-like"/>
    <property type="match status" value="1"/>
</dbReference>
<dbReference type="Pfam" id="PF22816">
    <property type="entry name" value="CatAgl_D2"/>
    <property type="match status" value="1"/>
</dbReference>
<dbReference type="EMBL" id="PVTF01000016">
    <property type="protein sequence ID" value="PRY34557.1"/>
    <property type="molecule type" value="Genomic_DNA"/>
</dbReference>
<dbReference type="Pfam" id="PF00754">
    <property type="entry name" value="F5_F8_type_C"/>
    <property type="match status" value="1"/>
</dbReference>
<sequence>MSPVRSTALPLALALVAASAIGGLVYSAAPREAPPLTLTAGGNGASVPFTEYEAESAATNGAKIGPDYTQGTLPSEASGRQAVTLSGQGKYVEFTLTKPANSIVLRYSVPDGSQGTVSVQVNGTKVRDLAVTSKYSWLTAPWIAGAKEHHFYDESRALLGRDAVAGDRVRVQLDAGNVTTATVDLADFEQVAGAAGQPANSLSVTAYGATPNDGGDDANAFVNAINAAKSQGREVWVPPGTFDIGRGLAIDQVTIRGAGAWHSVLHSNNPFLNNGQVQGSIKLYDFAVMGEVTQRVDNNPDNAYHGPLGSGSVISGLWMQHLKCGIWTMNGTTNGAVIENNRFLDLAADGLNFNGRVTDSVVRNNFLRNTGDDSLAMWSLGADVRDSFTDNTIVQPNLANGIAIYGGTDISVRGNLIRDTNALGGGIAISNQAFVYDGSFSPLAGTTTVAQNTMVRTGAINPNWGHPMSAIRFDSYDFPITSPVSVTDNRFVDSPYSALQFVSGGGTGKPITGVTVDGASVEGVGTVVLQVEAPGSGRFSNVVASRVGTRGFYNCVYPSSAGTFAITRGSGNSGWDSQWTDCGSWPPRNAGDTTTPPTTTPPQTGNVARGRPAGASSQIGEYPSSNTTDGNASSYWESANNSFPQTLTVDLGASTSVRRLVLKLPPATAWGARTQTFSVLSSGDGGSFTQVLASAGYRFDPATGNQVTVAVTANQRYLRLSFTGNTGWPAGQLSELEAYTS</sequence>
<dbReference type="SMART" id="SM00710">
    <property type="entry name" value="PbH1"/>
    <property type="match status" value="4"/>
</dbReference>
<dbReference type="Pfam" id="PF22815">
    <property type="entry name" value="CatAgl_D1"/>
    <property type="match status" value="1"/>
</dbReference>
<evidence type="ECO:0000259" key="2">
    <source>
        <dbReference type="PROSITE" id="PS50022"/>
    </source>
</evidence>